<evidence type="ECO:0000256" key="1">
    <source>
        <dbReference type="ARBA" id="ARBA00009512"/>
    </source>
</evidence>
<evidence type="ECO:0000256" key="3">
    <source>
        <dbReference type="ARBA" id="ARBA00035294"/>
    </source>
</evidence>
<dbReference type="OrthoDB" id="9812702at2"/>
<dbReference type="InParanoid" id="E8MY36"/>
<evidence type="ECO:0000313" key="6">
    <source>
        <dbReference type="Proteomes" id="UP000008922"/>
    </source>
</evidence>
<reference evidence="5 6" key="1">
    <citation type="submission" date="2010-12" db="EMBL/GenBank/DDBJ databases">
        <title>Whole genome sequence of Anaerolinea thermophila UNI-1.</title>
        <authorList>
            <person name="Narita-Yamada S."/>
            <person name="Kishi E."/>
            <person name="Watanabe Y."/>
            <person name="Takasaki K."/>
            <person name="Ankai A."/>
            <person name="Oguchi A."/>
            <person name="Fukui S."/>
            <person name="Takahashi M."/>
            <person name="Yashiro I."/>
            <person name="Hosoyama A."/>
            <person name="Sekiguchi Y."/>
            <person name="Hanada S."/>
            <person name="Fujita N."/>
        </authorList>
    </citation>
    <scope>NUCLEOTIDE SEQUENCE [LARGE SCALE GENOMIC DNA]</scope>
    <source>
        <strain evidence="6">DSM 14523 / JCM 11388 / NBRC 100420 / UNI-1</strain>
    </source>
</reference>
<dbReference type="PANTHER" id="PTHR21011:SF1">
    <property type="entry name" value="SMALL RIBOSOMAL SUBUNIT PROTEIN BS6M"/>
    <property type="match status" value="1"/>
</dbReference>
<comment type="function">
    <text evidence="2 4">Binds together with bS18 to 16S ribosomal RNA.</text>
</comment>
<dbReference type="SUPFAM" id="SSF54995">
    <property type="entry name" value="Ribosomal protein S6"/>
    <property type="match status" value="1"/>
</dbReference>
<dbReference type="GO" id="GO:0003735">
    <property type="term" value="F:structural constituent of ribosome"/>
    <property type="evidence" value="ECO:0007669"/>
    <property type="project" value="InterPro"/>
</dbReference>
<accession>E8MY36</accession>
<dbReference type="InterPro" id="IPR020814">
    <property type="entry name" value="Ribosomal_S6_plastid/chlpt"/>
</dbReference>
<dbReference type="Pfam" id="PF01250">
    <property type="entry name" value="Ribosomal_S6"/>
    <property type="match status" value="1"/>
</dbReference>
<keyword evidence="4 5" id="KW-0689">Ribosomal protein</keyword>
<evidence type="ECO:0000313" key="5">
    <source>
        <dbReference type="EMBL" id="BAJ64267.1"/>
    </source>
</evidence>
<dbReference type="NCBIfam" id="TIGR00166">
    <property type="entry name" value="S6"/>
    <property type="match status" value="1"/>
</dbReference>
<dbReference type="HOGENOM" id="CLU_113441_5_1_0"/>
<dbReference type="PANTHER" id="PTHR21011">
    <property type="entry name" value="MITOCHONDRIAL 28S RIBOSOMAL PROTEIN S6"/>
    <property type="match status" value="1"/>
</dbReference>
<organism evidence="5 6">
    <name type="scientific">Anaerolinea thermophila (strain DSM 14523 / JCM 11388 / NBRC 100420 / UNI-1)</name>
    <dbReference type="NCBI Taxonomy" id="926569"/>
    <lineage>
        <taxon>Bacteria</taxon>
        <taxon>Bacillati</taxon>
        <taxon>Chloroflexota</taxon>
        <taxon>Anaerolineae</taxon>
        <taxon>Anaerolineales</taxon>
        <taxon>Anaerolineaceae</taxon>
        <taxon>Anaerolinea</taxon>
    </lineage>
</organism>
<keyword evidence="6" id="KW-1185">Reference proteome</keyword>
<keyword evidence="4" id="KW-0694">RNA-binding</keyword>
<dbReference type="FunCoup" id="E8MY36">
    <property type="interactions" value="348"/>
</dbReference>
<dbReference type="STRING" id="926569.ANT_22410"/>
<dbReference type="GO" id="GO:0005840">
    <property type="term" value="C:ribosome"/>
    <property type="evidence" value="ECO:0007669"/>
    <property type="project" value="UniProtKB-KW"/>
</dbReference>
<dbReference type="InterPro" id="IPR014717">
    <property type="entry name" value="Transl_elong_EF1B/ribsomal_bS6"/>
</dbReference>
<gene>
    <name evidence="4 5" type="primary">rpsF</name>
    <name evidence="5" type="ordered locus">ANT_22410</name>
</gene>
<dbReference type="AlphaFoldDB" id="E8MY36"/>
<dbReference type="GO" id="GO:0005737">
    <property type="term" value="C:cytoplasm"/>
    <property type="evidence" value="ECO:0007669"/>
    <property type="project" value="UniProtKB-ARBA"/>
</dbReference>
<evidence type="ECO:0000256" key="4">
    <source>
        <dbReference type="HAMAP-Rule" id="MF_00360"/>
    </source>
</evidence>
<dbReference type="CDD" id="cd00473">
    <property type="entry name" value="bS6"/>
    <property type="match status" value="1"/>
</dbReference>
<proteinExistence type="inferred from homology"/>
<dbReference type="RefSeq" id="WP_013560635.1">
    <property type="nucleotide sequence ID" value="NC_014960.1"/>
</dbReference>
<dbReference type="EMBL" id="AP012029">
    <property type="protein sequence ID" value="BAJ64267.1"/>
    <property type="molecule type" value="Genomic_DNA"/>
</dbReference>
<name>E8MY36_ANATU</name>
<keyword evidence="4" id="KW-0687">Ribonucleoprotein</keyword>
<dbReference type="Gene3D" id="3.30.70.60">
    <property type="match status" value="1"/>
</dbReference>
<dbReference type="KEGG" id="atm:ANT_22410"/>
<dbReference type="eggNOG" id="COG0360">
    <property type="taxonomic scope" value="Bacteria"/>
</dbReference>
<dbReference type="GO" id="GO:0006412">
    <property type="term" value="P:translation"/>
    <property type="evidence" value="ECO:0007669"/>
    <property type="project" value="UniProtKB-UniRule"/>
</dbReference>
<dbReference type="InterPro" id="IPR000529">
    <property type="entry name" value="Ribosomal_bS6"/>
</dbReference>
<evidence type="ECO:0000256" key="2">
    <source>
        <dbReference type="ARBA" id="ARBA00035104"/>
    </source>
</evidence>
<keyword evidence="4" id="KW-0699">rRNA-binding</keyword>
<dbReference type="GO" id="GO:1990904">
    <property type="term" value="C:ribonucleoprotein complex"/>
    <property type="evidence" value="ECO:0007669"/>
    <property type="project" value="UniProtKB-KW"/>
</dbReference>
<dbReference type="InterPro" id="IPR035980">
    <property type="entry name" value="Ribosomal_bS6_sf"/>
</dbReference>
<protein>
    <recommendedName>
        <fullName evidence="3 4">Small ribosomal subunit protein bS6</fullName>
    </recommendedName>
</protein>
<sequence>MRNYEVIFIIHPELDETASTALIEKVQGWITGAGGTVEKTDVWGKRTMAYSIRKQREGNYVYMQVAMPPAFVNELSTNLRLTEPVLRYLITAIG</sequence>
<dbReference type="GO" id="GO:0070181">
    <property type="term" value="F:small ribosomal subunit rRNA binding"/>
    <property type="evidence" value="ECO:0007669"/>
    <property type="project" value="TreeGrafter"/>
</dbReference>
<dbReference type="Proteomes" id="UP000008922">
    <property type="component" value="Chromosome"/>
</dbReference>
<dbReference type="HAMAP" id="MF_00360">
    <property type="entry name" value="Ribosomal_bS6"/>
    <property type="match status" value="1"/>
</dbReference>
<comment type="similarity">
    <text evidence="1 4">Belongs to the bacterial ribosomal protein bS6 family.</text>
</comment>